<name>A0AAJ7E5E4_PAPXU</name>
<dbReference type="RefSeq" id="XP_013163381.1">
    <property type="nucleotide sequence ID" value="XM_013307927.1"/>
</dbReference>
<organism evidence="1">
    <name type="scientific">Papilio xuthus</name>
    <name type="common">Asian swallowtail butterfly</name>
    <dbReference type="NCBI Taxonomy" id="66420"/>
    <lineage>
        <taxon>Eukaryota</taxon>
        <taxon>Metazoa</taxon>
        <taxon>Ecdysozoa</taxon>
        <taxon>Arthropoda</taxon>
        <taxon>Hexapoda</taxon>
        <taxon>Insecta</taxon>
        <taxon>Pterygota</taxon>
        <taxon>Neoptera</taxon>
        <taxon>Endopterygota</taxon>
        <taxon>Lepidoptera</taxon>
        <taxon>Glossata</taxon>
        <taxon>Ditrysia</taxon>
        <taxon>Papilionoidea</taxon>
        <taxon>Papilionidae</taxon>
        <taxon>Papilioninae</taxon>
        <taxon>Papilio</taxon>
    </lineage>
</organism>
<dbReference type="KEGG" id="pxu:106114650"/>
<protein>
    <submittedName>
        <fullName evidence="1">Uncharacterized protein LOC106114650</fullName>
    </submittedName>
</protein>
<evidence type="ECO:0000313" key="1">
    <source>
        <dbReference type="RefSeq" id="XP_013163381.1"/>
    </source>
</evidence>
<proteinExistence type="predicted"/>
<dbReference type="AlphaFoldDB" id="A0AAJ7E5E4"/>
<dbReference type="Proteomes" id="UP000694872">
    <property type="component" value="Unplaced"/>
</dbReference>
<dbReference type="GeneID" id="106114650"/>
<reference evidence="1" key="1">
    <citation type="submission" date="2025-08" db="UniProtKB">
        <authorList>
            <consortium name="RefSeq"/>
        </authorList>
    </citation>
    <scope>IDENTIFICATION</scope>
</reference>
<accession>A0AAJ7E5E4</accession>
<gene>
    <name evidence="1" type="primary">LOC106114650</name>
</gene>
<sequence>MEAIKLFGEPLSSVILRLRRTPEYLAILNDQLENLKMERDEFADHLLETLRKELIAKIEKMYHVNESGTLHPEILRKANNLRTGRLPNGFKSKQRFLRQGDPEEEFDKYLIHAVEVLDNHPILNSVLSVAERNDFKDMGFELAGQYIHSLIDSLKPSDLPLPSTQQPWGDNDNISITSQHNHAVTPPPPVTVYVNQLNSTDIDPKLTIPPKYYKQRMKVFHKQ</sequence>